<feature type="transmembrane region" description="Helical" evidence="1">
    <location>
        <begin position="423"/>
        <end position="446"/>
    </location>
</feature>
<evidence type="ECO:0000256" key="1">
    <source>
        <dbReference type="SAM" id="Phobius"/>
    </source>
</evidence>
<protein>
    <recommendedName>
        <fullName evidence="4">Fenitrothion hydrolase</fullName>
    </recommendedName>
</protein>
<feature type="transmembrane region" description="Helical" evidence="1">
    <location>
        <begin position="24"/>
        <end position="52"/>
    </location>
</feature>
<keyword evidence="1" id="KW-0812">Transmembrane</keyword>
<evidence type="ECO:0008006" key="4">
    <source>
        <dbReference type="Google" id="ProtNLM"/>
    </source>
</evidence>
<organism evidence="2 3">
    <name type="scientific">Roseovarius halotolerans</name>
    <dbReference type="NCBI Taxonomy" id="505353"/>
    <lineage>
        <taxon>Bacteria</taxon>
        <taxon>Pseudomonadati</taxon>
        <taxon>Pseudomonadota</taxon>
        <taxon>Alphaproteobacteria</taxon>
        <taxon>Rhodobacterales</taxon>
        <taxon>Roseobacteraceae</taxon>
        <taxon>Roseovarius</taxon>
    </lineage>
</organism>
<name>A0A1X6ZX86_9RHOB</name>
<accession>A0A1X6ZX86</accession>
<gene>
    <name evidence="2" type="ORF">ROH8110_03601</name>
</gene>
<evidence type="ECO:0000313" key="3">
    <source>
        <dbReference type="Proteomes" id="UP000193207"/>
    </source>
</evidence>
<feature type="transmembrane region" description="Helical" evidence="1">
    <location>
        <begin position="322"/>
        <end position="341"/>
    </location>
</feature>
<keyword evidence="3" id="KW-1185">Reference proteome</keyword>
<feature type="transmembrane region" description="Helical" evidence="1">
    <location>
        <begin position="389"/>
        <end position="411"/>
    </location>
</feature>
<evidence type="ECO:0000313" key="2">
    <source>
        <dbReference type="EMBL" id="SLN64175.1"/>
    </source>
</evidence>
<dbReference type="AlphaFoldDB" id="A0A1X6ZX86"/>
<keyword evidence="1" id="KW-1133">Transmembrane helix</keyword>
<dbReference type="EMBL" id="FWFU01000005">
    <property type="protein sequence ID" value="SLN64175.1"/>
    <property type="molecule type" value="Genomic_DNA"/>
</dbReference>
<feature type="transmembrane region" description="Helical" evidence="1">
    <location>
        <begin position="184"/>
        <end position="201"/>
    </location>
</feature>
<dbReference type="Proteomes" id="UP000193207">
    <property type="component" value="Unassembled WGS sequence"/>
</dbReference>
<feature type="transmembrane region" description="Helical" evidence="1">
    <location>
        <begin position="97"/>
        <end position="116"/>
    </location>
</feature>
<keyword evidence="1" id="KW-0472">Membrane</keyword>
<reference evidence="2 3" key="1">
    <citation type="submission" date="2017-03" db="EMBL/GenBank/DDBJ databases">
        <authorList>
            <person name="Afonso C.L."/>
            <person name="Miller P.J."/>
            <person name="Scott M.A."/>
            <person name="Spackman E."/>
            <person name="Goraichik I."/>
            <person name="Dimitrov K.M."/>
            <person name="Suarez D.L."/>
            <person name="Swayne D.E."/>
        </authorList>
    </citation>
    <scope>NUCLEOTIDE SEQUENCE [LARGE SCALE GENOMIC DNA]</scope>
    <source>
        <strain evidence="2 3">CECT 8110</strain>
    </source>
</reference>
<feature type="transmembrane region" description="Helical" evidence="1">
    <location>
        <begin position="289"/>
        <end position="310"/>
    </location>
</feature>
<sequence>MLLPDTGLAHASEQGFVLLLPTDIYIGAGVAAVVLTLVLLAFLPGWVAARLFRPVGIIHRPRGIGLHHVTSCLSALLLWALVWRGFTGAHDPTVNPLPLFVWTLWWVGLVTLQGLLGDHWRYTNPWTGPAAVLARLTGSRAPLRYPAALGHGPGIVIFLGFASFLLADPAPADPHWLASVVGGYWYLTLMGVTLFGPRWLLRAEALSILMRCYGRMGLFGRARGRISAGLWGWQLSSLGRVPLGLALFMVLLLGCGSFDGVNETFWWLAVLGINPLEFPGRSAVVTQNLIGLALANAALIAVFATCLWLGERIAGTRRSAGDALRLFAPSILPIALGYHLAHYLTSFLVDGQYVLVALSDPLGRGDDLLNLGPFFVTTGFLNTPATVKAIWLTQAGAVVLGHVIAILLAHAQAVRAYGSNRRAVLAQAPVAAFMIAYTFFGLWLLASPRGI</sequence>
<feature type="transmembrane region" description="Helical" evidence="1">
    <location>
        <begin position="145"/>
        <end position="164"/>
    </location>
</feature>
<proteinExistence type="predicted"/>
<feature type="transmembrane region" description="Helical" evidence="1">
    <location>
        <begin position="64"/>
        <end position="85"/>
    </location>
</feature>